<protein>
    <submittedName>
        <fullName evidence="2">Uncharacterized protein</fullName>
    </submittedName>
</protein>
<name>A0A4D6N246_VIGUN</name>
<evidence type="ECO:0000256" key="1">
    <source>
        <dbReference type="SAM" id="MobiDB-lite"/>
    </source>
</evidence>
<gene>
    <name evidence="2" type="ORF">DEO72_LG9g1958</name>
</gene>
<reference evidence="2 3" key="1">
    <citation type="submission" date="2019-04" db="EMBL/GenBank/DDBJ databases">
        <title>An improved genome assembly and genetic linkage map for asparagus bean, Vigna unguiculata ssp. sesquipedialis.</title>
        <authorList>
            <person name="Xia Q."/>
            <person name="Zhang R."/>
            <person name="Dong Y."/>
        </authorList>
    </citation>
    <scope>NUCLEOTIDE SEQUENCE [LARGE SCALE GENOMIC DNA]</scope>
    <source>
        <tissue evidence="2">Leaf</tissue>
    </source>
</reference>
<feature type="compositionally biased region" description="Polar residues" evidence="1">
    <location>
        <begin position="9"/>
        <end position="18"/>
    </location>
</feature>
<accession>A0A4D6N246</accession>
<dbReference type="AlphaFoldDB" id="A0A4D6N246"/>
<dbReference type="Proteomes" id="UP000501690">
    <property type="component" value="Linkage Group LG9"/>
</dbReference>
<sequence>MRGQAVATAGSSGSNGKQWQCKGKRREEGARRSNQATMLVLLRATTRALEGHYRWTELPRGGPTVACSSNRAESGFVNGAPTFAAGKRIFERRTVARRSDCVEERLWWSCVRVEWTTVVVWNAA</sequence>
<feature type="region of interest" description="Disordered" evidence="1">
    <location>
        <begin position="1"/>
        <end position="32"/>
    </location>
</feature>
<proteinExistence type="predicted"/>
<keyword evidence="3" id="KW-1185">Reference proteome</keyword>
<dbReference type="EMBL" id="CP039353">
    <property type="protein sequence ID" value="QCE06944.1"/>
    <property type="molecule type" value="Genomic_DNA"/>
</dbReference>
<organism evidence="2 3">
    <name type="scientific">Vigna unguiculata</name>
    <name type="common">Cowpea</name>
    <dbReference type="NCBI Taxonomy" id="3917"/>
    <lineage>
        <taxon>Eukaryota</taxon>
        <taxon>Viridiplantae</taxon>
        <taxon>Streptophyta</taxon>
        <taxon>Embryophyta</taxon>
        <taxon>Tracheophyta</taxon>
        <taxon>Spermatophyta</taxon>
        <taxon>Magnoliopsida</taxon>
        <taxon>eudicotyledons</taxon>
        <taxon>Gunneridae</taxon>
        <taxon>Pentapetalae</taxon>
        <taxon>rosids</taxon>
        <taxon>fabids</taxon>
        <taxon>Fabales</taxon>
        <taxon>Fabaceae</taxon>
        <taxon>Papilionoideae</taxon>
        <taxon>50 kb inversion clade</taxon>
        <taxon>NPAAA clade</taxon>
        <taxon>indigoferoid/millettioid clade</taxon>
        <taxon>Phaseoleae</taxon>
        <taxon>Vigna</taxon>
    </lineage>
</organism>
<evidence type="ECO:0000313" key="2">
    <source>
        <dbReference type="EMBL" id="QCE06944.1"/>
    </source>
</evidence>
<evidence type="ECO:0000313" key="3">
    <source>
        <dbReference type="Proteomes" id="UP000501690"/>
    </source>
</evidence>